<name>A0A9P4UG57_9PLEO</name>
<reference evidence="1" key="1">
    <citation type="journal article" date="2020" name="Stud. Mycol.">
        <title>101 Dothideomycetes genomes: a test case for predicting lifestyles and emergence of pathogens.</title>
        <authorList>
            <person name="Haridas S."/>
            <person name="Albert R."/>
            <person name="Binder M."/>
            <person name="Bloem J."/>
            <person name="Labutti K."/>
            <person name="Salamov A."/>
            <person name="Andreopoulos B."/>
            <person name="Baker S."/>
            <person name="Barry K."/>
            <person name="Bills G."/>
            <person name="Bluhm B."/>
            <person name="Cannon C."/>
            <person name="Castanera R."/>
            <person name="Culley D."/>
            <person name="Daum C."/>
            <person name="Ezra D."/>
            <person name="Gonzalez J."/>
            <person name="Henrissat B."/>
            <person name="Kuo A."/>
            <person name="Liang C."/>
            <person name="Lipzen A."/>
            <person name="Lutzoni F."/>
            <person name="Magnuson J."/>
            <person name="Mondo S."/>
            <person name="Nolan M."/>
            <person name="Ohm R."/>
            <person name="Pangilinan J."/>
            <person name="Park H.-J."/>
            <person name="Ramirez L."/>
            <person name="Alfaro M."/>
            <person name="Sun H."/>
            <person name="Tritt A."/>
            <person name="Yoshinaga Y."/>
            <person name="Zwiers L.-H."/>
            <person name="Turgeon B."/>
            <person name="Goodwin S."/>
            <person name="Spatafora J."/>
            <person name="Crous P."/>
            <person name="Grigoriev I."/>
        </authorList>
    </citation>
    <scope>NUCLEOTIDE SEQUENCE</scope>
    <source>
        <strain evidence="1">CBS 690.94</strain>
    </source>
</reference>
<sequence>MHHRPRRTRSGFPSGWSRTGGVVAPEKASFSGFMEVGSQVASLIARPAFAPSQSLLAKWFCVDTPFVAVAVLCHRNNDLVAGSHRSQKRTARIALPNSRQGGEGVLTASDVQFTRLPRLKLGFPYVCFEHRITCLSEVSTRPDERYEHLPRWAGRWRVSPLRAAKHPTTPSIHHLPSAPSTAKSPCTLTVSMSIASTRLDPPVASQVLR</sequence>
<keyword evidence="2" id="KW-1185">Reference proteome</keyword>
<evidence type="ECO:0000313" key="1">
    <source>
        <dbReference type="EMBL" id="KAF2450739.1"/>
    </source>
</evidence>
<evidence type="ECO:0000313" key="2">
    <source>
        <dbReference type="Proteomes" id="UP000799764"/>
    </source>
</evidence>
<dbReference type="EMBL" id="MU001493">
    <property type="protein sequence ID" value="KAF2450739.1"/>
    <property type="molecule type" value="Genomic_DNA"/>
</dbReference>
<comment type="caution">
    <text evidence="1">The sequence shown here is derived from an EMBL/GenBank/DDBJ whole genome shotgun (WGS) entry which is preliminary data.</text>
</comment>
<proteinExistence type="predicted"/>
<dbReference type="AlphaFoldDB" id="A0A9P4UG57"/>
<accession>A0A9P4UG57</accession>
<organism evidence="1 2">
    <name type="scientific">Karstenula rhodostoma CBS 690.94</name>
    <dbReference type="NCBI Taxonomy" id="1392251"/>
    <lineage>
        <taxon>Eukaryota</taxon>
        <taxon>Fungi</taxon>
        <taxon>Dikarya</taxon>
        <taxon>Ascomycota</taxon>
        <taxon>Pezizomycotina</taxon>
        <taxon>Dothideomycetes</taxon>
        <taxon>Pleosporomycetidae</taxon>
        <taxon>Pleosporales</taxon>
        <taxon>Massarineae</taxon>
        <taxon>Didymosphaeriaceae</taxon>
        <taxon>Karstenula</taxon>
    </lineage>
</organism>
<dbReference type="Proteomes" id="UP000799764">
    <property type="component" value="Unassembled WGS sequence"/>
</dbReference>
<gene>
    <name evidence="1" type="ORF">P171DRAFT_145480</name>
</gene>
<protein>
    <submittedName>
        <fullName evidence="1">Uncharacterized protein</fullName>
    </submittedName>
</protein>